<name>A0A916STS1_9HYPH</name>
<comment type="caution">
    <text evidence="1">The sequence shown here is derived from an EMBL/GenBank/DDBJ whole genome shotgun (WGS) entry which is preliminary data.</text>
</comment>
<protein>
    <submittedName>
        <fullName evidence="1">Uncharacterized protein</fullName>
    </submittedName>
</protein>
<dbReference type="AlphaFoldDB" id="A0A916STS1"/>
<evidence type="ECO:0000313" key="1">
    <source>
        <dbReference type="EMBL" id="GGB13220.1"/>
    </source>
</evidence>
<proteinExistence type="predicted"/>
<dbReference type="Proteomes" id="UP000646478">
    <property type="component" value="Unassembled WGS sequence"/>
</dbReference>
<evidence type="ECO:0000313" key="2">
    <source>
        <dbReference type="Proteomes" id="UP000646478"/>
    </source>
</evidence>
<reference evidence="1" key="1">
    <citation type="journal article" date="2014" name="Int. J. Syst. Evol. Microbiol.">
        <title>Complete genome sequence of Corynebacterium casei LMG S-19264T (=DSM 44701T), isolated from a smear-ripened cheese.</title>
        <authorList>
            <consortium name="US DOE Joint Genome Institute (JGI-PGF)"/>
            <person name="Walter F."/>
            <person name="Albersmeier A."/>
            <person name="Kalinowski J."/>
            <person name="Ruckert C."/>
        </authorList>
    </citation>
    <scope>NUCLEOTIDE SEQUENCE</scope>
    <source>
        <strain evidence="1">CGMCC 1.15082</strain>
    </source>
</reference>
<dbReference type="EMBL" id="BMHH01000046">
    <property type="protein sequence ID" value="GGB13220.1"/>
    <property type="molecule type" value="Genomic_DNA"/>
</dbReference>
<gene>
    <name evidence="1" type="ORF">GCM10011491_46200</name>
</gene>
<organism evidence="1 2">
    <name type="scientific">Brucella endophytica</name>
    <dbReference type="NCBI Taxonomy" id="1963359"/>
    <lineage>
        <taxon>Bacteria</taxon>
        <taxon>Pseudomonadati</taxon>
        <taxon>Pseudomonadota</taxon>
        <taxon>Alphaproteobacteria</taxon>
        <taxon>Hyphomicrobiales</taxon>
        <taxon>Brucellaceae</taxon>
        <taxon>Brucella/Ochrobactrum group</taxon>
        <taxon>Brucella</taxon>
    </lineage>
</organism>
<reference evidence="1" key="2">
    <citation type="submission" date="2020-09" db="EMBL/GenBank/DDBJ databases">
        <authorList>
            <person name="Sun Q."/>
            <person name="Zhou Y."/>
        </authorList>
    </citation>
    <scope>NUCLEOTIDE SEQUENCE</scope>
    <source>
        <strain evidence="1">CGMCC 1.15082</strain>
    </source>
</reference>
<sequence length="85" mass="9172">MGQAKEALEIEFAFRCGVVLAQDADEALVEKRPAEDSAGRGWLDADRYVGLPAIKHGDSIVTIGEIPDVDKPRFIDTVDVEGSNS</sequence>
<accession>A0A916STS1</accession>
<keyword evidence="2" id="KW-1185">Reference proteome</keyword>